<accession>A0A3G6TF48</accession>
<gene>
    <name evidence="2" type="ORF">EG339_12255</name>
</gene>
<dbReference type="AlphaFoldDB" id="A0A3G6TF48"/>
<feature type="transmembrane region" description="Helical" evidence="1">
    <location>
        <begin position="6"/>
        <end position="25"/>
    </location>
</feature>
<organism evidence="2 3">
    <name type="scientific">Chryseobacterium bernardetii</name>
    <dbReference type="NCBI Taxonomy" id="1241978"/>
    <lineage>
        <taxon>Bacteria</taxon>
        <taxon>Pseudomonadati</taxon>
        <taxon>Bacteroidota</taxon>
        <taxon>Flavobacteriia</taxon>
        <taxon>Flavobacteriales</taxon>
        <taxon>Weeksellaceae</taxon>
        <taxon>Chryseobacterium group</taxon>
        <taxon>Chryseobacterium</taxon>
    </lineage>
</organism>
<keyword evidence="3" id="KW-1185">Reference proteome</keyword>
<dbReference type="KEGG" id="cben:EG339_12255"/>
<dbReference type="Proteomes" id="UP000271193">
    <property type="component" value="Chromosome"/>
</dbReference>
<dbReference type="RefSeq" id="WP_123870308.1">
    <property type="nucleotide sequence ID" value="NZ_CP033932.1"/>
</dbReference>
<keyword evidence="1" id="KW-0812">Transmembrane</keyword>
<evidence type="ECO:0000256" key="1">
    <source>
        <dbReference type="SAM" id="Phobius"/>
    </source>
</evidence>
<dbReference type="GeneID" id="99065579"/>
<evidence type="ECO:0000313" key="3">
    <source>
        <dbReference type="Proteomes" id="UP000271193"/>
    </source>
</evidence>
<proteinExistence type="predicted"/>
<reference evidence="3" key="1">
    <citation type="submission" date="2018-11" db="EMBL/GenBank/DDBJ databases">
        <title>Proposal to divide the Flavobacteriaceae and reorganize its genera based on Amino Acid Identity values calculated from whole genome sequences.</title>
        <authorList>
            <person name="Nicholson A.C."/>
            <person name="Gulvik C.A."/>
            <person name="Whitney A.M."/>
            <person name="Humrighouse B.W."/>
            <person name="Bell M."/>
            <person name="Holmes B."/>
            <person name="Steigerwalt A.G."/>
            <person name="Villarma A."/>
            <person name="Sheth M."/>
            <person name="Batra D."/>
            <person name="Pryor J."/>
            <person name="Bernardet J.-F."/>
            <person name="Hugo C."/>
            <person name="Kampfer P."/>
            <person name="Newman J."/>
            <person name="McQuiston J.R."/>
        </authorList>
    </citation>
    <scope>NUCLEOTIDE SEQUENCE [LARGE SCALE GENOMIC DNA]</scope>
    <source>
        <strain evidence="3">G0229</strain>
    </source>
</reference>
<evidence type="ECO:0000313" key="2">
    <source>
        <dbReference type="EMBL" id="AZB25296.1"/>
    </source>
</evidence>
<keyword evidence="1" id="KW-0472">Membrane</keyword>
<protein>
    <submittedName>
        <fullName evidence="2">Uncharacterized protein</fullName>
    </submittedName>
</protein>
<dbReference type="EMBL" id="CP033932">
    <property type="protein sequence ID" value="AZB25296.1"/>
    <property type="molecule type" value="Genomic_DNA"/>
</dbReference>
<keyword evidence="1" id="KW-1133">Transmembrane helix</keyword>
<sequence length="182" mass="21574">MIKIITSIIAIYLLYYVGNVLYDLFLKKDSSKKTDETEEYSLTEFSEENKNEVQRIEIDDVENINTPNSFNKKELFRANQEEQQDESRDLDHFRKKFESEQNIDDFYNVPEIQEKPNEKEQKETVSLDSQQENIIQEQEKKEIPSPNLDALHKQFKDFLNLAETSVQVILNQDGHKVYQSMI</sequence>
<name>A0A3G6TF48_9FLAO</name>